<name>F3L0A6_9GAMM</name>
<proteinExistence type="predicted"/>
<keyword evidence="2" id="KW-1185">Reference proteome</keyword>
<reference evidence="1 2" key="1">
    <citation type="journal article" date="2011" name="J. Bacteriol.">
        <title>Genome sequence of strain IMCC3088, a proteorhodopsin-containing marine bacterium belonging to the OM60/NOR5 clade.</title>
        <authorList>
            <person name="Jang Y."/>
            <person name="Oh H.M."/>
            <person name="Kang I."/>
            <person name="Lee K."/>
            <person name="Yang S.J."/>
            <person name="Cho J.C."/>
        </authorList>
    </citation>
    <scope>NUCLEOTIDE SEQUENCE [LARGE SCALE GENOMIC DNA]</scope>
    <source>
        <strain evidence="1 2">IMCC3088</strain>
    </source>
</reference>
<evidence type="ECO:0000313" key="2">
    <source>
        <dbReference type="Proteomes" id="UP000005615"/>
    </source>
</evidence>
<evidence type="ECO:0000313" key="1">
    <source>
        <dbReference type="EMBL" id="EGG30216.1"/>
    </source>
</evidence>
<accession>F3L0A6</accession>
<protein>
    <submittedName>
        <fullName evidence="1">Uncharacterized protein</fullName>
    </submittedName>
</protein>
<dbReference type="Proteomes" id="UP000005615">
    <property type="component" value="Unassembled WGS sequence"/>
</dbReference>
<sequence length="43" mass="4988">MLQGFLARSQKILLHREFIAQRKTEIAGKQSQCRAQIGCCYYV</sequence>
<organism evidence="1 2">
    <name type="scientific">Aequoribacter fuscus</name>
    <dbReference type="NCBI Taxonomy" id="2518989"/>
    <lineage>
        <taxon>Bacteria</taxon>
        <taxon>Pseudomonadati</taxon>
        <taxon>Pseudomonadota</taxon>
        <taxon>Gammaproteobacteria</taxon>
        <taxon>Cellvibrionales</taxon>
        <taxon>Halieaceae</taxon>
        <taxon>Aequoribacter</taxon>
    </lineage>
</organism>
<comment type="caution">
    <text evidence="1">The sequence shown here is derived from an EMBL/GenBank/DDBJ whole genome shotgun (WGS) entry which is preliminary data.</text>
</comment>
<dbReference type="EMBL" id="AEIG01000020">
    <property type="protein sequence ID" value="EGG30216.1"/>
    <property type="molecule type" value="Genomic_DNA"/>
</dbReference>
<dbReference type="AlphaFoldDB" id="F3L0A6"/>
<gene>
    <name evidence="1" type="ORF">IMCC3088_822</name>
</gene>